<proteinExistence type="inferred from homology"/>
<dbReference type="Proteomes" id="UP000886700">
    <property type="component" value="Unplaced"/>
</dbReference>
<dbReference type="Gene3D" id="2.80.10.70">
    <property type="entry name" value="Spindlin/Ssty"/>
    <property type="match status" value="1"/>
</dbReference>
<reference evidence="3" key="1">
    <citation type="submission" date="2025-08" db="UniProtKB">
        <authorList>
            <consortium name="RefSeq"/>
        </authorList>
    </citation>
    <scope>IDENTIFICATION</scope>
    <source>
        <tissue evidence="3">Liver</tissue>
    </source>
</reference>
<comment type="similarity">
    <text evidence="1">Belongs to the SPIN/STSY family.</text>
</comment>
<sequence length="304" mass="35020">MGILCPFYGDRDSTKETHWWLQANKPNSAPQHRSRSTHLLSPQNIRRGKFSQNIAMDPGPSNLNSWNQGIEGQPNMRTEGHHDSNTNEVAEPIATNAAQHSIVGCRISHQWKEDWRVTYWKGVVVDQIAINPSLYLVKYDNVDCVYGLELYKDERILSLEVHPENVDTSQVSDPILADTIIGKSVDHRFEGEQGISKLWRGLVLDQVSVMKSWFYITYEKDPILYMYQLGDDFKEGDLRIVPHVEVPPLNLDLEIRGKYVVYGQKDGTTKIGMIIHKVDSRPSVYFIKFENDFHIYVYDLVEKI</sequence>
<name>A0ABM2X2T0_MESAU</name>
<evidence type="ECO:0000313" key="2">
    <source>
        <dbReference type="Proteomes" id="UP000886700"/>
    </source>
</evidence>
<dbReference type="InterPro" id="IPR042567">
    <property type="entry name" value="SPIN/Ssty_sf"/>
</dbReference>
<dbReference type="InterPro" id="IPR003671">
    <property type="entry name" value="SPIN/Ssty"/>
</dbReference>
<dbReference type="RefSeq" id="XP_040597093.1">
    <property type="nucleotide sequence ID" value="XM_040741159.1"/>
</dbReference>
<dbReference type="GeneID" id="121138480"/>
<protein>
    <submittedName>
        <fullName evidence="3">Spindlin-2-like isoform X1</fullName>
    </submittedName>
</protein>
<evidence type="ECO:0000256" key="1">
    <source>
        <dbReference type="ARBA" id="ARBA00009467"/>
    </source>
</evidence>
<organism evidence="2 3">
    <name type="scientific">Mesocricetus auratus</name>
    <name type="common">Golden hamster</name>
    <dbReference type="NCBI Taxonomy" id="10036"/>
    <lineage>
        <taxon>Eukaryota</taxon>
        <taxon>Metazoa</taxon>
        <taxon>Chordata</taxon>
        <taxon>Craniata</taxon>
        <taxon>Vertebrata</taxon>
        <taxon>Euteleostomi</taxon>
        <taxon>Mammalia</taxon>
        <taxon>Eutheria</taxon>
        <taxon>Euarchontoglires</taxon>
        <taxon>Glires</taxon>
        <taxon>Rodentia</taxon>
        <taxon>Myomorpha</taxon>
        <taxon>Muroidea</taxon>
        <taxon>Cricetidae</taxon>
        <taxon>Cricetinae</taxon>
        <taxon>Mesocricetus</taxon>
    </lineage>
</organism>
<evidence type="ECO:0000313" key="3">
    <source>
        <dbReference type="RefSeq" id="XP_040597093.1"/>
    </source>
</evidence>
<dbReference type="Pfam" id="PF02513">
    <property type="entry name" value="Spin-Ssty"/>
    <property type="match status" value="3"/>
</dbReference>
<keyword evidence="2" id="KW-1185">Reference proteome</keyword>
<accession>A0ABM2X2T0</accession>
<gene>
    <name evidence="3" type="primary">LOC121138480</name>
</gene>
<dbReference type="PANTHER" id="PTHR10405">
    <property type="entry name" value="SPINDLIN"/>
    <property type="match status" value="1"/>
</dbReference>